<dbReference type="SMART" id="SM00330">
    <property type="entry name" value="PIPKc"/>
    <property type="match status" value="1"/>
</dbReference>
<keyword evidence="1" id="KW-0418">Kinase</keyword>
<dbReference type="PROSITE" id="PS51455">
    <property type="entry name" value="PIPK"/>
    <property type="match status" value="1"/>
</dbReference>
<reference evidence="3" key="2">
    <citation type="submission" date="2025-09" db="UniProtKB">
        <authorList>
            <consortium name="Ensembl"/>
        </authorList>
    </citation>
    <scope>IDENTIFICATION</scope>
</reference>
<dbReference type="InterPro" id="IPR027483">
    <property type="entry name" value="PInositol-4-P-4/5-kinase_C_sf"/>
</dbReference>
<protein>
    <recommendedName>
        <fullName evidence="2">PIPK domain-containing protein</fullName>
    </recommendedName>
</protein>
<dbReference type="PANTHER" id="PTHR23086:SF54">
    <property type="entry name" value="PHOSPHATIDYLINOSITOL 4-PHOSPHATE 5-KINASE TYPE-1 ALPHA"/>
    <property type="match status" value="1"/>
</dbReference>
<dbReference type="InterPro" id="IPR002498">
    <property type="entry name" value="PInositol-4-P-4/5-kinase_core"/>
</dbReference>
<keyword evidence="1" id="KW-0547">Nucleotide-binding</keyword>
<evidence type="ECO:0000259" key="2">
    <source>
        <dbReference type="PROSITE" id="PS51455"/>
    </source>
</evidence>
<reference evidence="3" key="1">
    <citation type="submission" date="2025-08" db="UniProtKB">
        <authorList>
            <consortium name="Ensembl"/>
        </authorList>
    </citation>
    <scope>IDENTIFICATION</scope>
</reference>
<keyword evidence="1" id="KW-0067">ATP-binding</keyword>
<dbReference type="InterPro" id="IPR023610">
    <property type="entry name" value="PInositol-4/5-P-5/4-kinase"/>
</dbReference>
<dbReference type="Pfam" id="PF01504">
    <property type="entry name" value="PIP5K"/>
    <property type="match status" value="1"/>
</dbReference>
<dbReference type="Gene3D" id="3.30.800.10">
    <property type="entry name" value="Phosphatidylinositol Phosphate Kinase II Beta"/>
    <property type="match status" value="2"/>
</dbReference>
<dbReference type="Gene3D" id="3.30.810.10">
    <property type="entry name" value="2-Layer Sandwich"/>
    <property type="match status" value="1"/>
</dbReference>
<dbReference type="SUPFAM" id="SSF56104">
    <property type="entry name" value="SAICAR synthase-like"/>
    <property type="match status" value="1"/>
</dbReference>
<dbReference type="GeneTree" id="ENSGT00940000154703"/>
<dbReference type="GO" id="GO:0005524">
    <property type="term" value="F:ATP binding"/>
    <property type="evidence" value="ECO:0007669"/>
    <property type="project" value="UniProtKB-UniRule"/>
</dbReference>
<proteinExistence type="predicted"/>
<evidence type="ECO:0000256" key="1">
    <source>
        <dbReference type="PROSITE-ProRule" id="PRU00781"/>
    </source>
</evidence>
<accession>A0A2K5Z1E1</accession>
<dbReference type="GO" id="GO:0046854">
    <property type="term" value="P:phosphatidylinositol phosphate biosynthetic process"/>
    <property type="evidence" value="ECO:0007669"/>
    <property type="project" value="TreeGrafter"/>
</dbReference>
<dbReference type="GO" id="GO:0016308">
    <property type="term" value="F:1-phosphatidylinositol-4-phosphate 5-kinase activity"/>
    <property type="evidence" value="ECO:0007669"/>
    <property type="project" value="TreeGrafter"/>
</dbReference>
<dbReference type="GO" id="GO:0005886">
    <property type="term" value="C:plasma membrane"/>
    <property type="evidence" value="ECO:0007669"/>
    <property type="project" value="TreeGrafter"/>
</dbReference>
<dbReference type="Proteomes" id="UP000233140">
    <property type="component" value="Unassembled WGS sequence"/>
</dbReference>
<dbReference type="InterPro" id="IPR027484">
    <property type="entry name" value="PInositol-4-P-5-kinase_N"/>
</dbReference>
<name>A0A2K5Z1E1_MANLE</name>
<dbReference type="Ensembl" id="ENSMLET00000045125.1">
    <property type="protein sequence ID" value="ENSMLEP00000021624.1"/>
    <property type="gene ID" value="ENSMLEG00000035005.1"/>
</dbReference>
<keyword evidence="4" id="KW-1185">Reference proteome</keyword>
<evidence type="ECO:0000313" key="4">
    <source>
        <dbReference type="Proteomes" id="UP000233140"/>
    </source>
</evidence>
<organism evidence="3 4">
    <name type="scientific">Mandrillus leucophaeus</name>
    <name type="common">Drill</name>
    <name type="synonym">Papio leucophaeus</name>
    <dbReference type="NCBI Taxonomy" id="9568"/>
    <lineage>
        <taxon>Eukaryota</taxon>
        <taxon>Metazoa</taxon>
        <taxon>Chordata</taxon>
        <taxon>Craniata</taxon>
        <taxon>Vertebrata</taxon>
        <taxon>Euteleostomi</taxon>
        <taxon>Mammalia</taxon>
        <taxon>Eutheria</taxon>
        <taxon>Euarchontoglires</taxon>
        <taxon>Primates</taxon>
        <taxon>Haplorrhini</taxon>
        <taxon>Catarrhini</taxon>
        <taxon>Cercopithecidae</taxon>
        <taxon>Cercopithecinae</taxon>
        <taxon>Mandrillus</taxon>
    </lineage>
</organism>
<dbReference type="STRING" id="9568.ENSMLEP00000021624"/>
<evidence type="ECO:0000313" key="3">
    <source>
        <dbReference type="Ensembl" id="ENSMLEP00000021624.1"/>
    </source>
</evidence>
<keyword evidence="1" id="KW-0808">Transferase</keyword>
<dbReference type="AlphaFoldDB" id="A0A2K5Z1E1"/>
<feature type="domain" description="PIPK" evidence="2">
    <location>
        <begin position="1"/>
        <end position="351"/>
    </location>
</feature>
<dbReference type="PANTHER" id="PTHR23086">
    <property type="entry name" value="PHOSPHATIDYLINOSITOL-4-PHOSPHATE 5-KINASE"/>
    <property type="match status" value="1"/>
</dbReference>
<sequence>SSAVGFSSFEPGVASCTSSSASGIKRLIASEVPCVSGMPNKKIGETTCRKTTASALKCRDVLMQDFCMVESLFFPSEGSDLTPAHHSSDFPFKTYAPVAFCCFQELFGIRPDDGLYSLCSEPLIELSSSGADVQHKEAEFLQKLLPGYHNHLNKNPWTFLPKFYGLCCVQAGGKNIQIVVMKNLLLRLVKMCIKFYFKGSTYKKQKPLPTFKNLDFLQNIPMVLFFLEADMYNAFCKTLQCDFEIMDYSLLMSIHSIDHARKPAPQKALYSTAMESIQGETDDHTGGIPAQESRGERILLCIGITDILQSYRFVKKLEHSWKALVHDGDTVSVRRPGFYTERFQCFVCNTAFKKIPIPLKPSPSKKFQSGSFFSGDNPCVTYQPSVSGEHKAQATTKVEEEPGVHLGCPNVLPQTPPLEEISEGTPIPDPSFSPVVGETLQILTTSTTLEKLDIFTH</sequence>